<evidence type="ECO:0000256" key="2">
    <source>
        <dbReference type="SAM" id="Phobius"/>
    </source>
</evidence>
<evidence type="ECO:0000256" key="3">
    <source>
        <dbReference type="SAM" id="SignalP"/>
    </source>
</evidence>
<dbReference type="Proteomes" id="UP000005206">
    <property type="component" value="Chromosome 1"/>
</dbReference>
<proteinExistence type="predicted"/>
<dbReference type="AlphaFoldDB" id="C7YVW9"/>
<feature type="chain" id="PRO_5002988308" description="Mid2 domain-containing protein" evidence="3">
    <location>
        <begin position="25"/>
        <end position="577"/>
    </location>
</feature>
<keyword evidence="2" id="KW-0472">Membrane</keyword>
<feature type="compositionally biased region" description="Polar residues" evidence="1">
    <location>
        <begin position="413"/>
        <end position="424"/>
    </location>
</feature>
<organism evidence="4 5">
    <name type="scientific">Fusarium vanettenii (strain ATCC MYA-4622 / CBS 123669 / FGSC 9596 / NRRL 45880 / 77-13-4)</name>
    <name type="common">Fusarium solani subsp. pisi</name>
    <dbReference type="NCBI Taxonomy" id="660122"/>
    <lineage>
        <taxon>Eukaryota</taxon>
        <taxon>Fungi</taxon>
        <taxon>Dikarya</taxon>
        <taxon>Ascomycota</taxon>
        <taxon>Pezizomycotina</taxon>
        <taxon>Sordariomycetes</taxon>
        <taxon>Hypocreomycetidae</taxon>
        <taxon>Hypocreales</taxon>
        <taxon>Nectriaceae</taxon>
        <taxon>Fusarium</taxon>
        <taxon>Fusarium solani species complex</taxon>
        <taxon>Fusarium vanettenii</taxon>
    </lineage>
</organism>
<name>C7YVW9_FUSV7</name>
<evidence type="ECO:0000313" key="4">
    <source>
        <dbReference type="EMBL" id="EEU44075.1"/>
    </source>
</evidence>
<dbReference type="eggNOG" id="ENOG502SFYZ">
    <property type="taxonomic scope" value="Eukaryota"/>
</dbReference>
<keyword evidence="3" id="KW-0732">Signal</keyword>
<dbReference type="KEGG" id="nhe:NECHADRAFT_89646"/>
<sequence length="577" mass="61917">MRNWGCRSCVALLLAALWATSIEAADYRRHDGVHRVEKKAQITAPAVLNRRDKEQCGAGEKLCASSLDGGCCPEGYDCAKESCFAVTKGPVTCQGTRVGWYQCEAVFGAGCCPDGYVCSTGGNCFPPAGVAYTYGCPASQYLCPSSLSYGCCNSGMACGVNQCYSTKPVTITNTIVITATEDGSETTYRTTDVTVSTPTMPTELPTVRDGSDENQAVLKFFPSAIPKSSPTLTADDDDKGGGGLPTTTLVGIVAGSVGFLIIVLVAAYIIIRHLNKVVQAVSTSKVSEPSNRSTARPPVKEFKSTDSQVDEWSANPLIAPPPRPANPGPDSGTPSPYNLASPDPSSNNPTPGAEGYHPVSGSAGNSRHTSFDAMGNREDYFNAAAVGQQRFSSVSASTRNRSSTDTHAYTHVRQWSNASENSDGTPRVMPNSPPMELEAIPWLPELPSSPSSVAFPPLDERRRSSSSTISAPVRPPVTQRLSGGQRVRSESLGQSNLSIVNEEMHGFHGPNDHFVGQTDTHRPGSGDCRIHNHPVHNNRIRNNHNTYLYNLYLHVFYFLKLSRLGKRLEFQSWGLGT</sequence>
<accession>C7YVW9</accession>
<protein>
    <recommendedName>
        <fullName evidence="6">Mid2 domain-containing protein</fullName>
    </recommendedName>
</protein>
<feature type="signal peptide" evidence="3">
    <location>
        <begin position="1"/>
        <end position="24"/>
    </location>
</feature>
<dbReference type="GeneID" id="9677363"/>
<feature type="region of interest" description="Disordered" evidence="1">
    <location>
        <begin position="281"/>
        <end position="373"/>
    </location>
</feature>
<evidence type="ECO:0008006" key="6">
    <source>
        <dbReference type="Google" id="ProtNLM"/>
    </source>
</evidence>
<dbReference type="OrthoDB" id="5292518at2759"/>
<feature type="region of interest" description="Disordered" evidence="1">
    <location>
        <begin position="451"/>
        <end position="491"/>
    </location>
</feature>
<reference evidence="4 5" key="1">
    <citation type="journal article" date="2009" name="PLoS Genet.">
        <title>The genome of Nectria haematococca: contribution of supernumerary chromosomes to gene expansion.</title>
        <authorList>
            <person name="Coleman J.J."/>
            <person name="Rounsley S.D."/>
            <person name="Rodriguez-Carres M."/>
            <person name="Kuo A."/>
            <person name="Wasmann C.C."/>
            <person name="Grimwood J."/>
            <person name="Schmutz J."/>
            <person name="Taga M."/>
            <person name="White G.J."/>
            <person name="Zhou S."/>
            <person name="Schwartz D.C."/>
            <person name="Freitag M."/>
            <person name="Ma L.J."/>
            <person name="Danchin E.G."/>
            <person name="Henrissat B."/>
            <person name="Coutinho P.M."/>
            <person name="Nelson D.R."/>
            <person name="Straney D."/>
            <person name="Napoli C.A."/>
            <person name="Barker B.M."/>
            <person name="Gribskov M."/>
            <person name="Rep M."/>
            <person name="Kroken S."/>
            <person name="Molnar I."/>
            <person name="Rensing C."/>
            <person name="Kennell J.C."/>
            <person name="Zamora J."/>
            <person name="Farman M.L."/>
            <person name="Selker E.U."/>
            <person name="Salamov A."/>
            <person name="Shapiro H."/>
            <person name="Pangilinan J."/>
            <person name="Lindquist E."/>
            <person name="Lamers C."/>
            <person name="Grigoriev I.V."/>
            <person name="Geiser D.M."/>
            <person name="Covert S.F."/>
            <person name="Temporini E."/>
            <person name="Vanetten H.D."/>
        </authorList>
    </citation>
    <scope>NUCLEOTIDE SEQUENCE [LARGE SCALE GENOMIC DNA]</scope>
    <source>
        <strain evidence="5">ATCC MYA-4622 / CBS 123669 / FGSC 9596 / NRRL 45880 / 77-13-4</strain>
    </source>
</reference>
<evidence type="ECO:0000256" key="1">
    <source>
        <dbReference type="SAM" id="MobiDB-lite"/>
    </source>
</evidence>
<dbReference type="OMA" id="EEMHGFY"/>
<feature type="compositionally biased region" description="Polar residues" evidence="1">
    <location>
        <begin position="332"/>
        <end position="350"/>
    </location>
</feature>
<dbReference type="RefSeq" id="XP_003049788.1">
    <property type="nucleotide sequence ID" value="XM_003049742.1"/>
</dbReference>
<feature type="compositionally biased region" description="Low complexity" evidence="1">
    <location>
        <begin position="392"/>
        <end position="403"/>
    </location>
</feature>
<keyword evidence="2" id="KW-0812">Transmembrane</keyword>
<gene>
    <name evidence="4" type="ORF">NECHADRAFT_89646</name>
</gene>
<dbReference type="InParanoid" id="C7YVW9"/>
<keyword evidence="5" id="KW-1185">Reference proteome</keyword>
<evidence type="ECO:0000313" key="5">
    <source>
        <dbReference type="Proteomes" id="UP000005206"/>
    </source>
</evidence>
<feature type="transmembrane region" description="Helical" evidence="2">
    <location>
        <begin position="249"/>
        <end position="271"/>
    </location>
</feature>
<feature type="compositionally biased region" description="Pro residues" evidence="1">
    <location>
        <begin position="318"/>
        <end position="327"/>
    </location>
</feature>
<dbReference type="HOGENOM" id="CLU_020597_0_0_1"/>
<dbReference type="VEuPathDB" id="FungiDB:NECHADRAFT_89646"/>
<feature type="region of interest" description="Disordered" evidence="1">
    <location>
        <begin position="391"/>
        <end position="430"/>
    </location>
</feature>
<feature type="compositionally biased region" description="Polar residues" evidence="1">
    <location>
        <begin position="281"/>
        <end position="294"/>
    </location>
</feature>
<keyword evidence="2" id="KW-1133">Transmembrane helix</keyword>
<dbReference type="EMBL" id="GG698901">
    <property type="protein sequence ID" value="EEU44075.1"/>
    <property type="molecule type" value="Genomic_DNA"/>
</dbReference>